<dbReference type="SUPFAM" id="SSF46934">
    <property type="entry name" value="UBA-like"/>
    <property type="match status" value="1"/>
</dbReference>
<evidence type="ECO:0000313" key="4">
    <source>
        <dbReference type="Proteomes" id="UP001652642"/>
    </source>
</evidence>
<dbReference type="PANTHER" id="PTHR13318">
    <property type="entry name" value="PARTNER OF PAIRED, ISOFORM B-RELATED"/>
    <property type="match status" value="1"/>
</dbReference>
<dbReference type="GeneID" id="110082536"/>
<dbReference type="Proteomes" id="UP001652642">
    <property type="component" value="Chromosome 6"/>
</dbReference>
<feature type="domain" description="UBX" evidence="3">
    <location>
        <begin position="186"/>
        <end position="264"/>
    </location>
</feature>
<dbReference type="PROSITE" id="PS50030">
    <property type="entry name" value="UBA"/>
    <property type="match status" value="1"/>
</dbReference>
<dbReference type="Pfam" id="PF00789">
    <property type="entry name" value="UBX"/>
    <property type="match status" value="1"/>
</dbReference>
<reference evidence="5" key="1">
    <citation type="submission" date="2025-08" db="UniProtKB">
        <authorList>
            <consortium name="RefSeq"/>
        </authorList>
    </citation>
    <scope>IDENTIFICATION</scope>
</reference>
<dbReference type="SUPFAM" id="SSF52058">
    <property type="entry name" value="L domain-like"/>
    <property type="match status" value="1"/>
</dbReference>
<evidence type="ECO:0000259" key="2">
    <source>
        <dbReference type="PROSITE" id="PS50030"/>
    </source>
</evidence>
<feature type="region of interest" description="Disordered" evidence="1">
    <location>
        <begin position="424"/>
        <end position="450"/>
    </location>
</feature>
<evidence type="ECO:0000313" key="5">
    <source>
        <dbReference type="RefSeq" id="XP_072858725.1"/>
    </source>
</evidence>
<dbReference type="InterPro" id="IPR015940">
    <property type="entry name" value="UBA"/>
</dbReference>
<feature type="region of interest" description="Disordered" evidence="1">
    <location>
        <begin position="61"/>
        <end position="128"/>
    </location>
</feature>
<dbReference type="InterPro" id="IPR006553">
    <property type="entry name" value="Leu-rich_rpt_Cys-con_subtyp"/>
</dbReference>
<protein>
    <submittedName>
        <fullName evidence="5">Uncharacterized protein isoform X1</fullName>
    </submittedName>
</protein>
<dbReference type="Pfam" id="PF25372">
    <property type="entry name" value="DUF7885"/>
    <property type="match status" value="1"/>
</dbReference>
<dbReference type="InterPro" id="IPR001012">
    <property type="entry name" value="UBX_dom"/>
</dbReference>
<feature type="compositionally biased region" description="Low complexity" evidence="1">
    <location>
        <begin position="86"/>
        <end position="98"/>
    </location>
</feature>
<dbReference type="InterPro" id="IPR057207">
    <property type="entry name" value="FBXL15_LRR"/>
</dbReference>
<dbReference type="InterPro" id="IPR009060">
    <property type="entry name" value="UBA-like_sf"/>
</dbReference>
<dbReference type="SUPFAM" id="SSF54236">
    <property type="entry name" value="Ubiquitin-like"/>
    <property type="match status" value="1"/>
</dbReference>
<organism evidence="4 5">
    <name type="scientific">Pogona vitticeps</name>
    <name type="common">central bearded dragon</name>
    <dbReference type="NCBI Taxonomy" id="103695"/>
    <lineage>
        <taxon>Eukaryota</taxon>
        <taxon>Metazoa</taxon>
        <taxon>Chordata</taxon>
        <taxon>Craniata</taxon>
        <taxon>Vertebrata</taxon>
        <taxon>Euteleostomi</taxon>
        <taxon>Lepidosauria</taxon>
        <taxon>Squamata</taxon>
        <taxon>Bifurcata</taxon>
        <taxon>Unidentata</taxon>
        <taxon>Episquamata</taxon>
        <taxon>Toxicofera</taxon>
        <taxon>Iguania</taxon>
        <taxon>Acrodonta</taxon>
        <taxon>Agamidae</taxon>
        <taxon>Amphibolurinae</taxon>
        <taxon>Pogona</taxon>
    </lineage>
</organism>
<dbReference type="InterPro" id="IPR032675">
    <property type="entry name" value="LRR_dom_sf"/>
</dbReference>
<dbReference type="SMART" id="SM00367">
    <property type="entry name" value="LRR_CC"/>
    <property type="match status" value="4"/>
</dbReference>
<dbReference type="Gene3D" id="1.10.8.10">
    <property type="entry name" value="DNA helicase RuvA subunit, C-terminal domain"/>
    <property type="match status" value="1"/>
</dbReference>
<name>A0ABM5GM39_9SAUR</name>
<feature type="region of interest" description="Disordered" evidence="1">
    <location>
        <begin position="275"/>
        <end position="389"/>
    </location>
</feature>
<proteinExistence type="predicted"/>
<dbReference type="Gene3D" id="3.10.20.90">
    <property type="entry name" value="Phosphatidylinositol 3-kinase Catalytic Subunit, Chain A, domain 1"/>
    <property type="match status" value="1"/>
</dbReference>
<evidence type="ECO:0000259" key="3">
    <source>
        <dbReference type="PROSITE" id="PS50033"/>
    </source>
</evidence>
<accession>A0ABM5GM39</accession>
<evidence type="ECO:0000256" key="1">
    <source>
        <dbReference type="SAM" id="MobiDB-lite"/>
    </source>
</evidence>
<keyword evidence="4" id="KW-1185">Reference proteome</keyword>
<feature type="domain" description="UBA" evidence="2">
    <location>
        <begin position="2"/>
        <end position="46"/>
    </location>
</feature>
<sequence>MEPDPPTLGDLLRTLYEMGFSERQVRQALHAGCLSAPEAANWLLQERMEQPLTSTLHLSRPAGAQGQRAMEAFSPPRRPQEEEEVSSGPGAPGPALGSPGCGPGVAEGAAPEAPRRAESQGLAEQQREQLVEQLKAERRDRRREHELALRRIADDRRHLQAKAQLSQALPVQPPAAPFEKKVQPLPRDGQCLLTIRLPAGDSVRESFPADSSLEGVRQHLLSQHPGLSPTFSFLQSFPKRRFGPADLPHTLQALGLAPSATVCIVDLVPGLPASEQPLLRPTPEATSEGPGQQPVAGERASAQKRGEAEPPLSSPAQRGAPGDPSRAHGRGEPDHPVHHHWGRGCKLDSEVPMEQSSGAATRQTVPLEDLPGFVPPPGRAAREPLHGHPWPVEGGNRLREADGSGAESLALPLAVAQAAEQRLQQVASQGAKEEEEEEERRQGMPGLTTPPGCLPPRVLSLFQLSLRGTLALLTAPSKQYCSSLAALTPGLAEQLLAAMIQQSLLTPRNLRLFFGCPLQKLCLDCYPYATNELLRQLRAFPSLRHLSLLACSVITDQGLCVLQHLSRLQQLNLSACTKLTDHCLQFLRGLPHLSHLALDQTHISDQGLAEFLLSAPPTLTHLSLNQTGITESTLGLLPQYARNLCVLSIKQTAVTDVSALRQLEALQALHLDGTRVAEPALRALASHPTLSRLTLSGAQSLDSDRALEIISGLPLVQFSLPRRQTVTDAGLTALCHLGGLLELDLSDCSRVTDLGLQHLAHLRRLRRLSLCNTLATDSSLQPVGSLQLLEELCLDRLHVSSLGVARCITSLPHLQVLSLASTPVGDTVARLGIARCPQLLKVNLSRTRLTDRGLRFLHQAPLVQLNLDGSGVTAPGVAALQAACPALGSIRASHLRTLAREEVSDEEGSS</sequence>
<feature type="compositionally biased region" description="Polar residues" evidence="1">
    <location>
        <begin position="354"/>
        <end position="364"/>
    </location>
</feature>
<dbReference type="Gene3D" id="3.80.10.10">
    <property type="entry name" value="Ribonuclease Inhibitor"/>
    <property type="match status" value="4"/>
</dbReference>
<dbReference type="InterPro" id="IPR029071">
    <property type="entry name" value="Ubiquitin-like_domsf"/>
</dbReference>
<feature type="compositionally biased region" description="Basic and acidic residues" evidence="1">
    <location>
        <begin position="325"/>
        <end position="336"/>
    </location>
</feature>
<dbReference type="SMART" id="SM00166">
    <property type="entry name" value="UBX"/>
    <property type="match status" value="1"/>
</dbReference>
<gene>
    <name evidence="5" type="primary">LOC110082536</name>
</gene>
<dbReference type="PROSITE" id="PS50033">
    <property type="entry name" value="UBX"/>
    <property type="match status" value="1"/>
</dbReference>
<dbReference type="CDD" id="cd01767">
    <property type="entry name" value="UBX"/>
    <property type="match status" value="1"/>
</dbReference>
<dbReference type="RefSeq" id="XP_072858725.1">
    <property type="nucleotide sequence ID" value="XM_073002624.1"/>
</dbReference>